<dbReference type="CDD" id="cd07079">
    <property type="entry name" value="ALDH_F18-19_ProA-GPR"/>
    <property type="match status" value="1"/>
</dbReference>
<organism evidence="9 10">
    <name type="scientific">Mycena sanguinolenta</name>
    <dbReference type="NCBI Taxonomy" id="230812"/>
    <lineage>
        <taxon>Eukaryota</taxon>
        <taxon>Fungi</taxon>
        <taxon>Dikarya</taxon>
        <taxon>Basidiomycota</taxon>
        <taxon>Agaricomycotina</taxon>
        <taxon>Agaricomycetes</taxon>
        <taxon>Agaricomycetidae</taxon>
        <taxon>Agaricales</taxon>
        <taxon>Marasmiineae</taxon>
        <taxon>Mycenaceae</taxon>
        <taxon>Mycena</taxon>
    </lineage>
</organism>
<evidence type="ECO:0000313" key="9">
    <source>
        <dbReference type="EMBL" id="KAF7370220.1"/>
    </source>
</evidence>
<keyword evidence="5" id="KW-0521">NADP</keyword>
<proteinExistence type="inferred from homology"/>
<evidence type="ECO:0000256" key="6">
    <source>
        <dbReference type="ARBA" id="ARBA00023002"/>
    </source>
</evidence>
<dbReference type="PANTHER" id="PTHR11063:SF8">
    <property type="entry name" value="DELTA-1-PYRROLINE-5-CARBOXYLATE SYNTHASE"/>
    <property type="match status" value="1"/>
</dbReference>
<dbReference type="InterPro" id="IPR015590">
    <property type="entry name" value="Aldehyde_DH_dom"/>
</dbReference>
<comment type="caution">
    <text evidence="9">The sequence shown here is derived from an EMBL/GenBank/DDBJ whole genome shotgun (WGS) entry which is preliminary data.</text>
</comment>
<dbReference type="PANTHER" id="PTHR11063">
    <property type="entry name" value="GLUTAMATE SEMIALDEHYDE DEHYDROGENASE"/>
    <property type="match status" value="1"/>
</dbReference>
<dbReference type="InterPro" id="IPR000965">
    <property type="entry name" value="GPR_dom"/>
</dbReference>
<keyword evidence="3" id="KW-0028">Amino-acid biosynthesis</keyword>
<sequence length="407" mass="43325">MSSAEAFAKAAKTAFEDSQLITSKERATALLCIRDALQSNKAEILAANKEDLKAAQIEVDAGRMSESLLKRLDLDKGDKWDSMLQGVSDVAALPDPLGIVSYAKELDDGLELFRVSCPIGVLLVIFEARPEVVVNIAALAIKSGNSAILKGGKESNRTTLLLAQAIAAGLSQSALPATYIQTIQTRAEVSSLLALDQYIDLVIPRGSNSLVREIQNNTRIPVMGHADGICSVYLDESADIEKAVRVVVDSKTDYPSACNSTETLIVHESLLNSVWLVVGRALLEAKSARSPPSPAAIRFINTHSSHHTDSIVTESHAAAAAFCRGVDSAGTFVNASTRFADGFRYGFGTEVGISTGRIHARGPVGLEGLVIYKYMLRSTDAKGHVVGDFGAGGKQYKHANIAATLPF</sequence>
<dbReference type="Pfam" id="PF00171">
    <property type="entry name" value="Aldedh"/>
    <property type="match status" value="1"/>
</dbReference>
<dbReference type="EC" id="1.2.1.41" evidence="2"/>
<keyword evidence="10" id="KW-1185">Reference proteome</keyword>
<accession>A0A8H6Z6N4</accession>
<dbReference type="Gene3D" id="3.40.309.10">
    <property type="entry name" value="Aldehyde Dehydrogenase, Chain A, domain 2"/>
    <property type="match status" value="2"/>
</dbReference>
<feature type="domain" description="Aldehyde dehydrogenase" evidence="8">
    <location>
        <begin position="4"/>
        <end position="273"/>
    </location>
</feature>
<evidence type="ECO:0000256" key="1">
    <source>
        <dbReference type="ARBA" id="ARBA00004985"/>
    </source>
</evidence>
<dbReference type="AlphaFoldDB" id="A0A8H6Z6N4"/>
<dbReference type="PIRSF" id="PIRSF000151">
    <property type="entry name" value="GPR"/>
    <property type="match status" value="1"/>
</dbReference>
<evidence type="ECO:0000256" key="2">
    <source>
        <dbReference type="ARBA" id="ARBA00013002"/>
    </source>
</evidence>
<evidence type="ECO:0000256" key="4">
    <source>
        <dbReference type="ARBA" id="ARBA00022650"/>
    </source>
</evidence>
<keyword evidence="4" id="KW-0641">Proline biosynthesis</keyword>
<gene>
    <name evidence="9" type="ORF">MSAN_00652800</name>
</gene>
<dbReference type="InterPro" id="IPR016163">
    <property type="entry name" value="Ald_DH_C"/>
</dbReference>
<evidence type="ECO:0000256" key="7">
    <source>
        <dbReference type="ARBA" id="ARBA00049024"/>
    </source>
</evidence>
<dbReference type="UniPathway" id="UPA00098">
    <property type="reaction ID" value="UER00360"/>
</dbReference>
<dbReference type="GO" id="GO:0055129">
    <property type="term" value="P:L-proline biosynthetic process"/>
    <property type="evidence" value="ECO:0007669"/>
    <property type="project" value="UniProtKB-UniPathway"/>
</dbReference>
<dbReference type="InterPro" id="IPR016161">
    <property type="entry name" value="Ald_DH/histidinol_DH"/>
</dbReference>
<dbReference type="OrthoDB" id="1934954at2759"/>
<dbReference type="InterPro" id="IPR012134">
    <property type="entry name" value="Glu-5-SA_DH"/>
</dbReference>
<name>A0A8H6Z6N4_9AGAR</name>
<dbReference type="GO" id="GO:0050661">
    <property type="term" value="F:NADP binding"/>
    <property type="evidence" value="ECO:0007669"/>
    <property type="project" value="InterPro"/>
</dbReference>
<evidence type="ECO:0000259" key="8">
    <source>
        <dbReference type="Pfam" id="PF00171"/>
    </source>
</evidence>
<protein>
    <recommendedName>
        <fullName evidence="2">glutamate-5-semialdehyde dehydrogenase</fullName>
        <ecNumber evidence="2">1.2.1.41</ecNumber>
    </recommendedName>
</protein>
<comment type="pathway">
    <text evidence="1">Amino-acid biosynthesis; L-proline biosynthesis; L-glutamate 5-semialdehyde from L-glutamate: step 2/2.</text>
</comment>
<dbReference type="GO" id="GO:0004350">
    <property type="term" value="F:glutamate-5-semialdehyde dehydrogenase activity"/>
    <property type="evidence" value="ECO:0007669"/>
    <property type="project" value="UniProtKB-EC"/>
</dbReference>
<keyword evidence="6" id="KW-0560">Oxidoreductase</keyword>
<dbReference type="Gene3D" id="3.40.605.10">
    <property type="entry name" value="Aldehyde Dehydrogenase, Chain A, domain 1"/>
    <property type="match status" value="2"/>
</dbReference>
<evidence type="ECO:0000256" key="5">
    <source>
        <dbReference type="ARBA" id="ARBA00022857"/>
    </source>
</evidence>
<dbReference type="SUPFAM" id="SSF53720">
    <property type="entry name" value="ALDH-like"/>
    <property type="match status" value="1"/>
</dbReference>
<comment type="catalytic activity">
    <reaction evidence="7">
        <text>L-glutamate 5-semialdehyde + phosphate + NADP(+) = L-glutamyl 5-phosphate + NADPH + H(+)</text>
        <dbReference type="Rhea" id="RHEA:19541"/>
        <dbReference type="ChEBI" id="CHEBI:15378"/>
        <dbReference type="ChEBI" id="CHEBI:43474"/>
        <dbReference type="ChEBI" id="CHEBI:57783"/>
        <dbReference type="ChEBI" id="CHEBI:58066"/>
        <dbReference type="ChEBI" id="CHEBI:58274"/>
        <dbReference type="ChEBI" id="CHEBI:58349"/>
        <dbReference type="EC" id="1.2.1.41"/>
    </reaction>
</comment>
<dbReference type="EMBL" id="JACAZH010000004">
    <property type="protein sequence ID" value="KAF7370220.1"/>
    <property type="molecule type" value="Genomic_DNA"/>
</dbReference>
<evidence type="ECO:0000256" key="3">
    <source>
        <dbReference type="ARBA" id="ARBA00022605"/>
    </source>
</evidence>
<dbReference type="Proteomes" id="UP000623467">
    <property type="component" value="Unassembled WGS sequence"/>
</dbReference>
<dbReference type="InterPro" id="IPR016162">
    <property type="entry name" value="Ald_DH_N"/>
</dbReference>
<dbReference type="HAMAP" id="MF_00412">
    <property type="entry name" value="ProA"/>
    <property type="match status" value="1"/>
</dbReference>
<evidence type="ECO:0000313" key="10">
    <source>
        <dbReference type="Proteomes" id="UP000623467"/>
    </source>
</evidence>
<reference evidence="9" key="1">
    <citation type="submission" date="2020-05" db="EMBL/GenBank/DDBJ databases">
        <title>Mycena genomes resolve the evolution of fungal bioluminescence.</title>
        <authorList>
            <person name="Tsai I.J."/>
        </authorList>
    </citation>
    <scope>NUCLEOTIDE SEQUENCE</scope>
    <source>
        <strain evidence="9">160909Yilan</strain>
    </source>
</reference>